<feature type="compositionally biased region" description="Polar residues" evidence="1">
    <location>
        <begin position="254"/>
        <end position="264"/>
    </location>
</feature>
<dbReference type="EMBL" id="AMKT01000049">
    <property type="protein sequence ID" value="OXG19933.1"/>
    <property type="molecule type" value="Genomic_DNA"/>
</dbReference>
<dbReference type="InterPro" id="IPR014752">
    <property type="entry name" value="Arrestin-like_C"/>
</dbReference>
<feature type="region of interest" description="Disordered" evidence="1">
    <location>
        <begin position="1"/>
        <end position="66"/>
    </location>
</feature>
<dbReference type="Proteomes" id="UP000199727">
    <property type="component" value="Unassembled WGS sequence"/>
</dbReference>
<reference evidence="2 3" key="1">
    <citation type="submission" date="2017-06" db="EMBL/GenBank/DDBJ databases">
        <title>Global population genomics of the pathogenic fungus Cryptococcus neoformans var. grubii.</title>
        <authorList>
            <person name="Cuomo C."/>
            <person name="Litvintseva A."/>
            <person name="Chen Y."/>
            <person name="Young S."/>
            <person name="Zeng Q."/>
            <person name="Chapman S."/>
            <person name="Gujja S."/>
            <person name="Saif S."/>
            <person name="Birren B."/>
        </authorList>
    </citation>
    <scope>NUCLEOTIDE SEQUENCE [LARGE SCALE GENOMIC DNA]</scope>
    <source>
        <strain evidence="2 3">Tu259-1</strain>
    </source>
</reference>
<feature type="compositionally biased region" description="Basic and acidic residues" evidence="1">
    <location>
        <begin position="241"/>
        <end position="253"/>
    </location>
</feature>
<proteinExistence type="predicted"/>
<evidence type="ECO:0000256" key="1">
    <source>
        <dbReference type="SAM" id="MobiDB-lite"/>
    </source>
</evidence>
<feature type="compositionally biased region" description="Low complexity" evidence="1">
    <location>
        <begin position="1"/>
        <end position="24"/>
    </location>
</feature>
<organism evidence="2 3">
    <name type="scientific">Cryptococcus neoformans Tu259-1</name>
    <dbReference type="NCBI Taxonomy" id="1230072"/>
    <lineage>
        <taxon>Eukaryota</taxon>
        <taxon>Fungi</taxon>
        <taxon>Dikarya</taxon>
        <taxon>Basidiomycota</taxon>
        <taxon>Agaricomycotina</taxon>
        <taxon>Tremellomycetes</taxon>
        <taxon>Tremellales</taxon>
        <taxon>Cryptococcaceae</taxon>
        <taxon>Cryptococcus</taxon>
        <taxon>Cryptococcus neoformans species complex</taxon>
    </lineage>
</organism>
<dbReference type="AlphaFoldDB" id="A0A854QA68"/>
<feature type="compositionally biased region" description="Polar residues" evidence="1">
    <location>
        <begin position="629"/>
        <end position="639"/>
    </location>
</feature>
<gene>
    <name evidence="2" type="ORF">C361_03994</name>
</gene>
<feature type="region of interest" description="Disordered" evidence="1">
    <location>
        <begin position="241"/>
        <end position="269"/>
    </location>
</feature>
<dbReference type="Gene3D" id="2.60.40.640">
    <property type="match status" value="1"/>
</dbReference>
<evidence type="ECO:0000313" key="2">
    <source>
        <dbReference type="EMBL" id="OXG19933.1"/>
    </source>
</evidence>
<accession>A0A854QA68</accession>
<protein>
    <recommendedName>
        <fullName evidence="4">Arrestin-like N-terminal domain-containing protein</fullName>
    </recommendedName>
</protein>
<comment type="caution">
    <text evidence="2">The sequence shown here is derived from an EMBL/GenBank/DDBJ whole genome shotgun (WGS) entry which is preliminary data.</text>
</comment>
<dbReference type="InterPro" id="IPR014756">
    <property type="entry name" value="Ig_E-set"/>
</dbReference>
<dbReference type="OrthoDB" id="2571935at2759"/>
<feature type="compositionally biased region" description="Basic and acidic residues" evidence="1">
    <location>
        <begin position="605"/>
        <end position="628"/>
    </location>
</feature>
<feature type="region of interest" description="Disordered" evidence="1">
    <location>
        <begin position="597"/>
        <end position="639"/>
    </location>
</feature>
<name>A0A854QA68_CRYNE</name>
<sequence length="639" mass="69977">MSNTSDSASSRPISLSSLGSGSSVRPPPAYAYSHLDRSPARNPMALDDRPRIPPPINLRSASLQPRSSTGELKIHVHSWATFLVRPPRPLDLLPVESGGAEREPPNEDTVLSGAIEVTMKERKKVQAISVGVQSVCRLHMGKERGWEDDGIFERGVEVLGGGGEDGIWLEKGSQSFQFSILLPATLATSDWHAFGRVSYMITARVQGIPYTSFSSIFKAITPPAFEHTYAADFKRVMARSEKTAAERSKRPSSRDNSVPRNSGSKSRDNIATVANSSLNEDYDVDDSGSHGQGLYTRRHSHLPIDESSRGRLKWHKPGSSGSDKIDKTDWMKGDLVASRELLVHAVSPVTGGVTSLDLRKEGFVDGLGSWTLSASADVFSIASVILLSINIPAPSASTTIFLVRLLLSQSYSITSPRTPNQPPHLPEDPKQHVFYQIGFAHPKSGNHPGPEYEALWRGHEAGGKGGLEGEDQGWKVRAVARMPNHDKIRPATHSGTISPLRVSHEMILQVYYSVHGESARGQKIDGPGQLRMMSIIIPTHLPSCHCLSDNLLLPTYDPCVCHNYEIDSIISSPPNVKNWCMCGKSFAELGEAAMKRMAAAEQSDLEERQRHEEMSRQSRTASHKDLQSQREAVNQDGSI</sequence>
<evidence type="ECO:0000313" key="3">
    <source>
        <dbReference type="Proteomes" id="UP000199727"/>
    </source>
</evidence>
<dbReference type="SUPFAM" id="SSF81296">
    <property type="entry name" value="E set domains"/>
    <property type="match status" value="1"/>
</dbReference>
<feature type="region of interest" description="Disordered" evidence="1">
    <location>
        <begin position="300"/>
        <end position="325"/>
    </location>
</feature>
<evidence type="ECO:0008006" key="4">
    <source>
        <dbReference type="Google" id="ProtNLM"/>
    </source>
</evidence>